<accession>A0A8H5TQS7</accession>
<feature type="region of interest" description="Disordered" evidence="1">
    <location>
        <begin position="46"/>
        <end position="97"/>
    </location>
</feature>
<dbReference type="EMBL" id="JAAGWQ010000058">
    <property type="protein sequence ID" value="KAF5672802.1"/>
    <property type="molecule type" value="Genomic_DNA"/>
</dbReference>
<evidence type="ECO:0000313" key="3">
    <source>
        <dbReference type="Proteomes" id="UP000567885"/>
    </source>
</evidence>
<name>A0A8H5TQS7_FUSHE</name>
<organism evidence="2 3">
    <name type="scientific">Fusarium heterosporum</name>
    <dbReference type="NCBI Taxonomy" id="42747"/>
    <lineage>
        <taxon>Eukaryota</taxon>
        <taxon>Fungi</taxon>
        <taxon>Dikarya</taxon>
        <taxon>Ascomycota</taxon>
        <taxon>Pezizomycotina</taxon>
        <taxon>Sordariomycetes</taxon>
        <taxon>Hypocreomycetidae</taxon>
        <taxon>Hypocreales</taxon>
        <taxon>Nectriaceae</taxon>
        <taxon>Fusarium</taxon>
        <taxon>Fusarium heterosporum species complex</taxon>
    </lineage>
</organism>
<keyword evidence="3" id="KW-1185">Reference proteome</keyword>
<dbReference type="Proteomes" id="UP000567885">
    <property type="component" value="Unassembled WGS sequence"/>
</dbReference>
<sequence>MGCASSKPSRSERKADMAQARANVAEMARIAEFIKEDSPTVKVPVRGRRDLTRSEKAEMYSVGPEGSVTFRKGGPRKDQASQSYREEMKERRRNGRH</sequence>
<proteinExistence type="predicted"/>
<evidence type="ECO:0000256" key="1">
    <source>
        <dbReference type="SAM" id="MobiDB-lite"/>
    </source>
</evidence>
<dbReference type="AlphaFoldDB" id="A0A8H5TQS7"/>
<evidence type="ECO:0000313" key="2">
    <source>
        <dbReference type="EMBL" id="KAF5672802.1"/>
    </source>
</evidence>
<feature type="compositionally biased region" description="Basic and acidic residues" evidence="1">
    <location>
        <begin position="47"/>
        <end position="58"/>
    </location>
</feature>
<comment type="caution">
    <text evidence="2">The sequence shown here is derived from an EMBL/GenBank/DDBJ whole genome shotgun (WGS) entry which is preliminary data.</text>
</comment>
<feature type="compositionally biased region" description="Basic and acidic residues" evidence="1">
    <location>
        <begin position="75"/>
        <end position="90"/>
    </location>
</feature>
<gene>
    <name evidence="2" type="ORF">FHETE_3636</name>
</gene>
<protein>
    <submittedName>
        <fullName evidence="2">Uncharacterized protein</fullName>
    </submittedName>
</protein>
<reference evidence="2 3" key="1">
    <citation type="submission" date="2020-05" db="EMBL/GenBank/DDBJ databases">
        <title>Identification and distribution of gene clusters putatively required for synthesis of sphingolipid metabolism inhibitors in phylogenetically diverse species of the filamentous fungus Fusarium.</title>
        <authorList>
            <person name="Kim H.-S."/>
            <person name="Busman M."/>
            <person name="Brown D.W."/>
            <person name="Divon H."/>
            <person name="Uhlig S."/>
            <person name="Proctor R.H."/>
        </authorList>
    </citation>
    <scope>NUCLEOTIDE SEQUENCE [LARGE SCALE GENOMIC DNA]</scope>
    <source>
        <strain evidence="2 3">NRRL 20693</strain>
    </source>
</reference>